<dbReference type="SUPFAM" id="SSF111418">
    <property type="entry name" value="Hormone receptor domain"/>
    <property type="match status" value="1"/>
</dbReference>
<keyword evidence="7 12" id="KW-0472">Membrane</keyword>
<keyword evidence="5 12" id="KW-1133">Transmembrane helix</keyword>
<sequence>MSAIDKQDQKNRLFAEKEKCDFKNSKTLYPTSGKFCNRTWDNIVCWSDTPAGHLASQPCPHYIERFDQREFVTRRCTENGTWWVNPLTDQPWSNFTACIKSKQLRLIPQLIEEHMPGIKLMYTIGYLLSLTTLILALSIMVYCKRLHCARNIIHMNMFLAFGLRAVFSLLKNILLVNDLGFVNDVNQTGSDFTFVESGTHWECKLFFTLFYYIIFASVMWLFNEGLYLQLILSVAVFSDKTRMEWFLLLGWGTPFCFLLPWVLCRIHLDDMLCWNVHVYKSLYWILHGPMVASVAINFVIFINIIRMLFTKLRAVNCSESKMCRYRKLAKSTLILIPLFAVYYMIFIWLPDDINPTAELFKMYVEMLFNSFQGFLVALLFCFLNHEVQFEIRKTWTRHLNRHIGGGRRNTLTNHSFWGSSSRDYQSHGNTKPKKKLFRRKSQQPLSDIAEEPVLSLSTTKCKARGSLPDIDLEPLHLENVIVTEEFDKIAQRERQDVNVSTRKSAYSADLSAGVNGLDLLNHSVVISNVNADMSRDLADIKEDEENANGVLQHSQIGDNQNEASDSPTRQSNCAILYLNDKTWSSELQQLVTDSTSANVNNKLKRTNGLITYSGQCVL</sequence>
<dbReference type="SMART" id="SM00008">
    <property type="entry name" value="HormR"/>
    <property type="match status" value="1"/>
</dbReference>
<reference evidence="16 17" key="1">
    <citation type="submission" date="2025-04" db="UniProtKB">
        <authorList>
            <consortium name="RefSeq"/>
        </authorList>
    </citation>
    <scope>IDENTIFICATION</scope>
</reference>
<dbReference type="GO" id="GO:0017046">
    <property type="term" value="F:peptide hormone binding"/>
    <property type="evidence" value="ECO:0007669"/>
    <property type="project" value="TreeGrafter"/>
</dbReference>
<evidence type="ECO:0000256" key="4">
    <source>
        <dbReference type="ARBA" id="ARBA00022692"/>
    </source>
</evidence>
<dbReference type="PANTHER" id="PTHR45620:SF1">
    <property type="entry name" value="G-PROTEIN COUPLED RECEPTORS FAMILY 2 PROFILE 2 DOMAIN-CONTAINING PROTEIN"/>
    <property type="match status" value="1"/>
</dbReference>
<feature type="domain" description="G-protein coupled receptors family 2 profile 2" evidence="14">
    <location>
        <begin position="118"/>
        <end position="384"/>
    </location>
</feature>
<feature type="transmembrane region" description="Helical" evidence="12">
    <location>
        <begin position="245"/>
        <end position="263"/>
    </location>
</feature>
<dbReference type="RefSeq" id="XP_055892904.1">
    <property type="nucleotide sequence ID" value="XM_056036929.1"/>
</dbReference>
<dbReference type="InterPro" id="IPR017981">
    <property type="entry name" value="GPCR_2-like_7TM"/>
</dbReference>
<feature type="transmembrane region" description="Helical" evidence="12">
    <location>
        <begin position="362"/>
        <end position="383"/>
    </location>
</feature>
<feature type="compositionally biased region" description="Basic residues" evidence="11">
    <location>
        <begin position="430"/>
        <end position="441"/>
    </location>
</feature>
<feature type="transmembrane region" description="Helical" evidence="12">
    <location>
        <begin position="120"/>
        <end position="143"/>
    </location>
</feature>
<feature type="region of interest" description="Disordered" evidence="11">
    <location>
        <begin position="420"/>
        <end position="444"/>
    </location>
</feature>
<evidence type="ECO:0000256" key="1">
    <source>
        <dbReference type="ARBA" id="ARBA00004651"/>
    </source>
</evidence>
<evidence type="ECO:0000256" key="12">
    <source>
        <dbReference type="SAM" id="Phobius"/>
    </source>
</evidence>
<evidence type="ECO:0000313" key="15">
    <source>
        <dbReference type="Proteomes" id="UP001165740"/>
    </source>
</evidence>
<name>A0A9W3B093_BIOGL</name>
<dbReference type="InterPro" id="IPR017983">
    <property type="entry name" value="GPCR_2_secretin-like_CS"/>
</dbReference>
<feature type="domain" description="G-protein coupled receptors family 2 profile 1" evidence="13">
    <location>
        <begin position="19"/>
        <end position="102"/>
    </location>
</feature>
<dbReference type="InterPro" id="IPR050332">
    <property type="entry name" value="GPCR_2"/>
</dbReference>
<protein>
    <submittedName>
        <fullName evidence="16 17">Secretin receptor-like</fullName>
    </submittedName>
</protein>
<keyword evidence="6" id="KW-0297">G-protein coupled receptor</keyword>
<feature type="transmembrane region" description="Helical" evidence="12">
    <location>
        <begin position="328"/>
        <end position="350"/>
    </location>
</feature>
<keyword evidence="9" id="KW-0325">Glycoprotein</keyword>
<dbReference type="InterPro" id="IPR036445">
    <property type="entry name" value="GPCR_2_extracell_dom_sf"/>
</dbReference>
<evidence type="ECO:0000259" key="14">
    <source>
        <dbReference type="PROSITE" id="PS50261"/>
    </source>
</evidence>
<comment type="subcellular location">
    <subcellularLocation>
        <location evidence="1">Cell membrane</location>
        <topology evidence="1">Multi-pass membrane protein</topology>
    </subcellularLocation>
</comment>
<evidence type="ECO:0000256" key="2">
    <source>
        <dbReference type="ARBA" id="ARBA00005314"/>
    </source>
</evidence>
<dbReference type="SUPFAM" id="SSF81321">
    <property type="entry name" value="Family A G protein-coupled receptor-like"/>
    <property type="match status" value="1"/>
</dbReference>
<evidence type="ECO:0000259" key="13">
    <source>
        <dbReference type="PROSITE" id="PS50227"/>
    </source>
</evidence>
<keyword evidence="15" id="KW-1185">Reference proteome</keyword>
<feature type="compositionally biased region" description="Polar residues" evidence="11">
    <location>
        <begin position="420"/>
        <end position="429"/>
    </location>
</feature>
<dbReference type="PROSITE" id="PS50261">
    <property type="entry name" value="G_PROTEIN_RECEP_F2_4"/>
    <property type="match status" value="1"/>
</dbReference>
<dbReference type="PRINTS" id="PR00249">
    <property type="entry name" value="GPCRSECRETIN"/>
</dbReference>
<dbReference type="GO" id="GO:0007188">
    <property type="term" value="P:adenylate cyclase-modulating G protein-coupled receptor signaling pathway"/>
    <property type="evidence" value="ECO:0007669"/>
    <property type="project" value="TreeGrafter"/>
</dbReference>
<dbReference type="GO" id="GO:0008528">
    <property type="term" value="F:G protein-coupled peptide receptor activity"/>
    <property type="evidence" value="ECO:0007669"/>
    <property type="project" value="TreeGrafter"/>
</dbReference>
<keyword evidence="8" id="KW-0675">Receptor</keyword>
<dbReference type="Pfam" id="PF00002">
    <property type="entry name" value="7tm_2"/>
    <property type="match status" value="1"/>
</dbReference>
<evidence type="ECO:0000256" key="3">
    <source>
        <dbReference type="ARBA" id="ARBA00022475"/>
    </source>
</evidence>
<keyword evidence="10" id="KW-0807">Transducer</keyword>
<accession>A0A9W3B093</accession>
<dbReference type="GO" id="GO:0005886">
    <property type="term" value="C:plasma membrane"/>
    <property type="evidence" value="ECO:0007669"/>
    <property type="project" value="UniProtKB-SubCell"/>
</dbReference>
<dbReference type="RefSeq" id="XP_055892896.1">
    <property type="nucleotide sequence ID" value="XM_056036921.1"/>
</dbReference>
<evidence type="ECO:0000256" key="9">
    <source>
        <dbReference type="ARBA" id="ARBA00023180"/>
    </source>
</evidence>
<dbReference type="PANTHER" id="PTHR45620">
    <property type="entry name" value="PDF RECEPTOR-LIKE PROTEIN-RELATED"/>
    <property type="match status" value="1"/>
</dbReference>
<dbReference type="InterPro" id="IPR001879">
    <property type="entry name" value="GPCR_2_extracellular_dom"/>
</dbReference>
<keyword evidence="3" id="KW-1003">Cell membrane</keyword>
<feature type="transmembrane region" description="Helical" evidence="12">
    <location>
        <begin position="209"/>
        <end position="238"/>
    </location>
</feature>
<dbReference type="PROSITE" id="PS00650">
    <property type="entry name" value="G_PROTEIN_RECEP_F2_2"/>
    <property type="match status" value="1"/>
</dbReference>
<dbReference type="AlphaFoldDB" id="A0A9W3B093"/>
<dbReference type="RefSeq" id="XP_055892889.1">
    <property type="nucleotide sequence ID" value="XM_056036914.1"/>
</dbReference>
<dbReference type="Gene3D" id="4.10.1240.10">
    <property type="entry name" value="GPCR, family 2, extracellular hormone receptor domain"/>
    <property type="match status" value="1"/>
</dbReference>
<dbReference type="OrthoDB" id="6022368at2759"/>
<dbReference type="InterPro" id="IPR000832">
    <property type="entry name" value="GPCR_2_secretin-like"/>
</dbReference>
<organism evidence="15 16">
    <name type="scientific">Biomphalaria glabrata</name>
    <name type="common">Bloodfluke planorb</name>
    <name type="synonym">Freshwater snail</name>
    <dbReference type="NCBI Taxonomy" id="6526"/>
    <lineage>
        <taxon>Eukaryota</taxon>
        <taxon>Metazoa</taxon>
        <taxon>Spiralia</taxon>
        <taxon>Lophotrochozoa</taxon>
        <taxon>Mollusca</taxon>
        <taxon>Gastropoda</taxon>
        <taxon>Heterobranchia</taxon>
        <taxon>Euthyneura</taxon>
        <taxon>Panpulmonata</taxon>
        <taxon>Hygrophila</taxon>
        <taxon>Lymnaeoidea</taxon>
        <taxon>Planorbidae</taxon>
        <taxon>Biomphalaria</taxon>
    </lineage>
</organism>
<proteinExistence type="inferred from homology"/>
<dbReference type="Pfam" id="PF02793">
    <property type="entry name" value="HRM"/>
    <property type="match status" value="1"/>
</dbReference>
<evidence type="ECO:0000256" key="7">
    <source>
        <dbReference type="ARBA" id="ARBA00023136"/>
    </source>
</evidence>
<feature type="transmembrane region" description="Helical" evidence="12">
    <location>
        <begin position="155"/>
        <end position="174"/>
    </location>
</feature>
<keyword evidence="4 12" id="KW-0812">Transmembrane</keyword>
<evidence type="ECO:0000256" key="5">
    <source>
        <dbReference type="ARBA" id="ARBA00022989"/>
    </source>
</evidence>
<dbReference type="Proteomes" id="UP001165740">
    <property type="component" value="Chromosome 1"/>
</dbReference>
<dbReference type="PROSITE" id="PS00649">
    <property type="entry name" value="G_PROTEIN_RECEP_F2_1"/>
    <property type="match status" value="1"/>
</dbReference>
<gene>
    <name evidence="16 17 18" type="primary">LOC106064278</name>
</gene>
<dbReference type="Gene3D" id="1.20.1070.10">
    <property type="entry name" value="Rhodopsin 7-helix transmembrane proteins"/>
    <property type="match status" value="1"/>
</dbReference>
<comment type="similarity">
    <text evidence="2">Belongs to the G-protein coupled receptor 2 family.</text>
</comment>
<evidence type="ECO:0000313" key="16">
    <source>
        <dbReference type="RefSeq" id="XP_055892889.1"/>
    </source>
</evidence>
<dbReference type="GO" id="GO:0007166">
    <property type="term" value="P:cell surface receptor signaling pathway"/>
    <property type="evidence" value="ECO:0007669"/>
    <property type="project" value="InterPro"/>
</dbReference>
<evidence type="ECO:0000256" key="10">
    <source>
        <dbReference type="ARBA" id="ARBA00023224"/>
    </source>
</evidence>
<feature type="transmembrane region" description="Helical" evidence="12">
    <location>
        <begin position="283"/>
        <end position="308"/>
    </location>
</feature>
<evidence type="ECO:0000313" key="17">
    <source>
        <dbReference type="RefSeq" id="XP_055892896.1"/>
    </source>
</evidence>
<evidence type="ECO:0000256" key="6">
    <source>
        <dbReference type="ARBA" id="ARBA00023040"/>
    </source>
</evidence>
<dbReference type="OMA" id="DETNATW"/>
<evidence type="ECO:0000313" key="18">
    <source>
        <dbReference type="RefSeq" id="XP_055892904.1"/>
    </source>
</evidence>
<dbReference type="PROSITE" id="PS50227">
    <property type="entry name" value="G_PROTEIN_RECEP_F2_3"/>
    <property type="match status" value="1"/>
</dbReference>
<evidence type="ECO:0000256" key="8">
    <source>
        <dbReference type="ARBA" id="ARBA00023170"/>
    </source>
</evidence>
<evidence type="ECO:0000256" key="11">
    <source>
        <dbReference type="SAM" id="MobiDB-lite"/>
    </source>
</evidence>
<dbReference type="GeneID" id="106064278"/>